<organism evidence="2 3">
    <name type="scientific">Candidatus Methanoplasma termitum</name>
    <dbReference type="NCBI Taxonomy" id="1577791"/>
    <lineage>
        <taxon>Archaea</taxon>
        <taxon>Methanobacteriati</taxon>
        <taxon>Thermoplasmatota</taxon>
        <taxon>Thermoplasmata</taxon>
        <taxon>Methanomassiliicoccales</taxon>
        <taxon>Methanomassiliicoccaceae</taxon>
        <taxon>Candidatus Methanoplasma</taxon>
    </lineage>
</organism>
<dbReference type="Proteomes" id="UP000030787">
    <property type="component" value="Chromosome"/>
</dbReference>
<gene>
    <name evidence="2" type="ORF">Mpt1_c11730</name>
</gene>
<evidence type="ECO:0000313" key="3">
    <source>
        <dbReference type="Proteomes" id="UP000030787"/>
    </source>
</evidence>
<protein>
    <submittedName>
        <fullName evidence="2">Uncharacterized protein</fullName>
    </submittedName>
</protein>
<dbReference type="AlphaFoldDB" id="A0A0A7LCZ9"/>
<evidence type="ECO:0000313" key="2">
    <source>
        <dbReference type="EMBL" id="AIZ57035.1"/>
    </source>
</evidence>
<evidence type="ECO:0000256" key="1">
    <source>
        <dbReference type="SAM" id="Phobius"/>
    </source>
</evidence>
<proteinExistence type="predicted"/>
<reference evidence="2 3" key="1">
    <citation type="journal article" date="2014" name="Appl. Environ. Microbiol.">
        <title>Comparative Genome Analysis of 'Candidatus Methanoplasma termitum' Indicates a New Mode of Energy Metabolism in the Seventh Order of Methanogens.</title>
        <authorList>
            <person name="Lang K."/>
            <person name="Schuldes J."/>
            <person name="Klingl A."/>
            <person name="Poehlein A."/>
            <person name="Daniel R."/>
            <person name="Brune A."/>
        </authorList>
    </citation>
    <scope>NUCLEOTIDE SEQUENCE [LARGE SCALE GENOMIC DNA]</scope>
    <source>
        <strain evidence="3">Mpt1</strain>
    </source>
</reference>
<feature type="transmembrane region" description="Helical" evidence="1">
    <location>
        <begin position="12"/>
        <end position="30"/>
    </location>
</feature>
<sequence>MGCRGTARRADRLAGIVRTTFLILSGMGYLEYSSKKSKRTYSDHAKVALLAVKEYLGKSFAEFSMILPSLVTVTEATGISDIPEETTLRKFRGRLNPGVLGRILATQSMMIVGNDDVIVAADATGMPTSHASKHYILQLKYFGIEEAVVRGYTKLTLAVCVHTKAILTADTAPTQGPPT</sequence>
<dbReference type="KEGG" id="mear:Mpt1_c11730"/>
<dbReference type="HOGENOM" id="CLU_1500234_0_0_2"/>
<keyword evidence="1" id="KW-0812">Transmembrane</keyword>
<dbReference type="GeneID" id="24818837"/>
<dbReference type="STRING" id="1577791.Mpt1_c11730"/>
<keyword evidence="1" id="KW-1133">Transmembrane helix</keyword>
<name>A0A0A7LCZ9_9ARCH</name>
<dbReference type="RefSeq" id="WP_148305848.1">
    <property type="nucleotide sequence ID" value="NZ_CP010070.1"/>
</dbReference>
<keyword evidence="1" id="KW-0472">Membrane</keyword>
<accession>A0A0A7LCZ9</accession>
<dbReference type="EMBL" id="CP010070">
    <property type="protein sequence ID" value="AIZ57035.1"/>
    <property type="molecule type" value="Genomic_DNA"/>
</dbReference>
<keyword evidence="3" id="KW-1185">Reference proteome</keyword>